<sequence>MEPGKGTSRKKQERIEQVANSSLSKNFVLGTWDNESMSGACFNFVLLEYGNGECGEKAMKVFLFCSSRLISYTELDSRILSETKVIEEQ</sequence>
<keyword evidence="2" id="KW-1185">Reference proteome</keyword>
<dbReference type="EMBL" id="OZ034820">
    <property type="protein sequence ID" value="CAL1400161.1"/>
    <property type="molecule type" value="Genomic_DNA"/>
</dbReference>
<dbReference type="AlphaFoldDB" id="A0AAV2FP43"/>
<reference evidence="1 2" key="1">
    <citation type="submission" date="2024-04" db="EMBL/GenBank/DDBJ databases">
        <authorList>
            <person name="Fracassetti M."/>
        </authorList>
    </citation>
    <scope>NUCLEOTIDE SEQUENCE [LARGE SCALE GENOMIC DNA]</scope>
</reference>
<organism evidence="1 2">
    <name type="scientific">Linum trigynum</name>
    <dbReference type="NCBI Taxonomy" id="586398"/>
    <lineage>
        <taxon>Eukaryota</taxon>
        <taxon>Viridiplantae</taxon>
        <taxon>Streptophyta</taxon>
        <taxon>Embryophyta</taxon>
        <taxon>Tracheophyta</taxon>
        <taxon>Spermatophyta</taxon>
        <taxon>Magnoliopsida</taxon>
        <taxon>eudicotyledons</taxon>
        <taxon>Gunneridae</taxon>
        <taxon>Pentapetalae</taxon>
        <taxon>rosids</taxon>
        <taxon>fabids</taxon>
        <taxon>Malpighiales</taxon>
        <taxon>Linaceae</taxon>
        <taxon>Linum</taxon>
    </lineage>
</organism>
<name>A0AAV2FP43_9ROSI</name>
<protein>
    <submittedName>
        <fullName evidence="1">Uncharacterized protein</fullName>
    </submittedName>
</protein>
<gene>
    <name evidence="1" type="ORF">LTRI10_LOCUS40307</name>
</gene>
<dbReference type="Proteomes" id="UP001497516">
    <property type="component" value="Chromosome 7"/>
</dbReference>
<proteinExistence type="predicted"/>
<accession>A0AAV2FP43</accession>
<evidence type="ECO:0000313" key="2">
    <source>
        <dbReference type="Proteomes" id="UP001497516"/>
    </source>
</evidence>
<evidence type="ECO:0000313" key="1">
    <source>
        <dbReference type="EMBL" id="CAL1400161.1"/>
    </source>
</evidence>